<dbReference type="Gene3D" id="1.10.287.1260">
    <property type="match status" value="1"/>
</dbReference>
<dbReference type="InterPro" id="IPR049278">
    <property type="entry name" value="MS_channel_C"/>
</dbReference>
<feature type="transmembrane region" description="Helical" evidence="7">
    <location>
        <begin position="53"/>
        <end position="71"/>
    </location>
</feature>
<dbReference type="PANTHER" id="PTHR30221">
    <property type="entry name" value="SMALL-CONDUCTANCE MECHANOSENSITIVE CHANNEL"/>
    <property type="match status" value="1"/>
</dbReference>
<evidence type="ECO:0000313" key="10">
    <source>
        <dbReference type="EMBL" id="MBB3187581.1"/>
    </source>
</evidence>
<accession>A0A7W5H2M0</accession>
<keyword evidence="5 7" id="KW-1133">Transmembrane helix</keyword>
<dbReference type="Proteomes" id="UP000544222">
    <property type="component" value="Unassembled WGS sequence"/>
</dbReference>
<dbReference type="Gene3D" id="2.30.30.60">
    <property type="match status" value="1"/>
</dbReference>
<evidence type="ECO:0000259" key="8">
    <source>
        <dbReference type="Pfam" id="PF00924"/>
    </source>
</evidence>
<evidence type="ECO:0000256" key="2">
    <source>
        <dbReference type="ARBA" id="ARBA00008017"/>
    </source>
</evidence>
<name>A0A7W5H2M0_9PORP</name>
<dbReference type="Pfam" id="PF21082">
    <property type="entry name" value="MS_channel_3rd"/>
    <property type="match status" value="1"/>
</dbReference>
<dbReference type="PANTHER" id="PTHR30221:SF1">
    <property type="entry name" value="SMALL-CONDUCTANCE MECHANOSENSITIVE CHANNEL"/>
    <property type="match status" value="1"/>
</dbReference>
<feature type="transmembrane region" description="Helical" evidence="7">
    <location>
        <begin position="83"/>
        <end position="115"/>
    </location>
</feature>
<evidence type="ECO:0000313" key="11">
    <source>
        <dbReference type="Proteomes" id="UP000544222"/>
    </source>
</evidence>
<dbReference type="InterPro" id="IPR006685">
    <property type="entry name" value="MscS_channel_2nd"/>
</dbReference>
<keyword evidence="3" id="KW-1003">Cell membrane</keyword>
<gene>
    <name evidence="10" type="ORF">FHX64_001744</name>
</gene>
<keyword evidence="11" id="KW-1185">Reference proteome</keyword>
<dbReference type="InterPro" id="IPR045275">
    <property type="entry name" value="MscS_archaea/bacteria_type"/>
</dbReference>
<sequence length="283" mass="31316">MEHPPMGHLEEIIWIAGAIIGTFLLVKLSSYVLKRVFHRAAQTMKMDPTNYTFLKNTINFFVVIVGMLILFNKIPELKRIGSALLAGAAIVTAAIGFAAQQAVGNIISGIFIILFKPFRVGDFVVLSDGNQGNVEDITLRHTVLRNPENKSIIVPNSTINSATIVNASFIDQPVCAFVEVGISYAANIDKAIASMQDEAMKHPLLIDHRSESDKEQGKPQVIVRVMALGDSSITLRAWVWASNSGNAFVIKCDLLKAIKERYDREGIEIPYPYQNVLYKKIDD</sequence>
<dbReference type="InterPro" id="IPR010920">
    <property type="entry name" value="LSM_dom_sf"/>
</dbReference>
<feature type="domain" description="Mechanosensitive ion channel MscS" evidence="8">
    <location>
        <begin position="103"/>
        <end position="168"/>
    </location>
</feature>
<dbReference type="GO" id="GO:0008381">
    <property type="term" value="F:mechanosensitive monoatomic ion channel activity"/>
    <property type="evidence" value="ECO:0007669"/>
    <property type="project" value="InterPro"/>
</dbReference>
<feature type="domain" description="Mechanosensitive ion channel MscS C-terminal" evidence="9">
    <location>
        <begin position="178"/>
        <end position="269"/>
    </location>
</feature>
<dbReference type="InterPro" id="IPR011014">
    <property type="entry name" value="MscS_channel_TM-2"/>
</dbReference>
<dbReference type="AlphaFoldDB" id="A0A7W5H2M0"/>
<comment type="caution">
    <text evidence="10">The sequence shown here is derived from an EMBL/GenBank/DDBJ whole genome shotgun (WGS) entry which is preliminary data.</text>
</comment>
<evidence type="ECO:0000256" key="1">
    <source>
        <dbReference type="ARBA" id="ARBA00004651"/>
    </source>
</evidence>
<keyword evidence="4 7" id="KW-0812">Transmembrane</keyword>
<dbReference type="InterPro" id="IPR011066">
    <property type="entry name" value="MscS_channel_C_sf"/>
</dbReference>
<feature type="transmembrane region" description="Helical" evidence="7">
    <location>
        <begin position="12"/>
        <end position="33"/>
    </location>
</feature>
<evidence type="ECO:0000256" key="6">
    <source>
        <dbReference type="ARBA" id="ARBA00023136"/>
    </source>
</evidence>
<evidence type="ECO:0000256" key="7">
    <source>
        <dbReference type="SAM" id="Phobius"/>
    </source>
</evidence>
<dbReference type="InterPro" id="IPR023408">
    <property type="entry name" value="MscS_beta-dom_sf"/>
</dbReference>
<dbReference type="Pfam" id="PF00924">
    <property type="entry name" value="MS_channel_2nd"/>
    <property type="match status" value="1"/>
</dbReference>
<evidence type="ECO:0000256" key="4">
    <source>
        <dbReference type="ARBA" id="ARBA00022692"/>
    </source>
</evidence>
<evidence type="ECO:0000259" key="9">
    <source>
        <dbReference type="Pfam" id="PF21082"/>
    </source>
</evidence>
<dbReference type="Gene3D" id="3.30.70.100">
    <property type="match status" value="1"/>
</dbReference>
<evidence type="ECO:0000256" key="3">
    <source>
        <dbReference type="ARBA" id="ARBA00022475"/>
    </source>
</evidence>
<comment type="similarity">
    <text evidence="2">Belongs to the MscS (TC 1.A.23) family.</text>
</comment>
<dbReference type="EMBL" id="JACHYB010000001">
    <property type="protein sequence ID" value="MBB3187581.1"/>
    <property type="molecule type" value="Genomic_DNA"/>
</dbReference>
<keyword evidence="6 7" id="KW-0472">Membrane</keyword>
<dbReference type="SUPFAM" id="SSF50182">
    <property type="entry name" value="Sm-like ribonucleoproteins"/>
    <property type="match status" value="1"/>
</dbReference>
<organism evidence="10 11">
    <name type="scientific">Microbacter margulisiae</name>
    <dbReference type="NCBI Taxonomy" id="1350067"/>
    <lineage>
        <taxon>Bacteria</taxon>
        <taxon>Pseudomonadati</taxon>
        <taxon>Bacteroidota</taxon>
        <taxon>Bacteroidia</taxon>
        <taxon>Bacteroidales</taxon>
        <taxon>Porphyromonadaceae</taxon>
        <taxon>Microbacter</taxon>
    </lineage>
</organism>
<evidence type="ECO:0000256" key="5">
    <source>
        <dbReference type="ARBA" id="ARBA00022989"/>
    </source>
</evidence>
<reference evidence="10 11" key="1">
    <citation type="submission" date="2020-08" db="EMBL/GenBank/DDBJ databases">
        <title>Genomic Encyclopedia of Type Strains, Phase IV (KMG-IV): sequencing the most valuable type-strain genomes for metagenomic binning, comparative biology and taxonomic classification.</title>
        <authorList>
            <person name="Goeker M."/>
        </authorList>
    </citation>
    <scope>NUCLEOTIDE SEQUENCE [LARGE SCALE GENOMIC DNA]</scope>
    <source>
        <strain evidence="10 11">DSM 27471</strain>
    </source>
</reference>
<comment type="subcellular location">
    <subcellularLocation>
        <location evidence="1">Cell membrane</location>
        <topology evidence="1">Multi-pass membrane protein</topology>
    </subcellularLocation>
</comment>
<dbReference type="SUPFAM" id="SSF82689">
    <property type="entry name" value="Mechanosensitive channel protein MscS (YggB), C-terminal domain"/>
    <property type="match status" value="1"/>
</dbReference>
<proteinExistence type="inferred from homology"/>
<protein>
    <submittedName>
        <fullName evidence="10">Small-conductance mechanosensitive channel</fullName>
    </submittedName>
</protein>
<dbReference type="SUPFAM" id="SSF82861">
    <property type="entry name" value="Mechanosensitive channel protein MscS (YggB), transmembrane region"/>
    <property type="match status" value="1"/>
</dbReference>
<dbReference type="GO" id="GO:0005886">
    <property type="term" value="C:plasma membrane"/>
    <property type="evidence" value="ECO:0007669"/>
    <property type="project" value="UniProtKB-SubCell"/>
</dbReference>
<dbReference type="RefSeq" id="WP_183413332.1">
    <property type="nucleotide sequence ID" value="NZ_JACHYB010000001.1"/>
</dbReference>